<dbReference type="EMBL" id="BMGC01000044">
    <property type="protein sequence ID" value="GGB45551.1"/>
    <property type="molecule type" value="Genomic_DNA"/>
</dbReference>
<proteinExistence type="predicted"/>
<dbReference type="AlphaFoldDB" id="A0A916THD3"/>
<gene>
    <name evidence="3" type="ORF">GCM10011489_36230</name>
</gene>
<protein>
    <recommendedName>
        <fullName evidence="2">Endonuclease/exonuclease/phosphatase domain-containing protein</fullName>
    </recommendedName>
</protein>
<comment type="caution">
    <text evidence="3">The sequence shown here is derived from an EMBL/GenBank/DDBJ whole genome shotgun (WGS) entry which is preliminary data.</text>
</comment>
<reference evidence="3" key="1">
    <citation type="journal article" date="2014" name="Int. J. Syst. Evol. Microbiol.">
        <title>Complete genome sequence of Corynebacterium casei LMG S-19264T (=DSM 44701T), isolated from a smear-ripened cheese.</title>
        <authorList>
            <consortium name="US DOE Joint Genome Institute (JGI-PGF)"/>
            <person name="Walter F."/>
            <person name="Albersmeier A."/>
            <person name="Kalinowski J."/>
            <person name="Ruckert C."/>
        </authorList>
    </citation>
    <scope>NUCLEOTIDE SEQUENCE</scope>
    <source>
        <strain evidence="3">CGMCC 1.12827</strain>
    </source>
</reference>
<feature type="domain" description="Endonuclease/exonuclease/phosphatase" evidence="2">
    <location>
        <begin position="133"/>
        <end position="391"/>
    </location>
</feature>
<dbReference type="Pfam" id="PF03372">
    <property type="entry name" value="Exo_endo_phos"/>
    <property type="match status" value="1"/>
</dbReference>
<evidence type="ECO:0000313" key="3">
    <source>
        <dbReference type="EMBL" id="GGB45551.1"/>
    </source>
</evidence>
<sequence>MGIFIDRAVHIPRSLPPMTHVGDETPSSLPEGGVAEYTPSAADRMGTAMRTVVGPALVGALVGGSICRTTSFGRGSSRATWFSVLGGAALGAALGGVGSHRSRFRRRSPDDCSGIAAHDSDSDGGLRLRVLEYNVHGGMGGPGKFFSTRSKLDRLAGVIAAQQPDIVLLQELDRFAARSNLVDTVSALARRLHPTGAVMTPGIDKVTGRQEGTGVLVFGDLMLVDARGLRIDDAFGESVRRRYAATVSAWARVAAPILHLRWRPYPDAVEYQPRVVTDALVRTRSGLVIRALSGHFSPPHDGVDEPKRQVAAVADLLADWPGPTILGADFNIRDGSVEFEVEHAAFASAGLHEATAGAPPNSDRIYVSAHFRASDPRKLDTPPGEVPASDHSPVVVDLVVTQGQSQHPR</sequence>
<dbReference type="Proteomes" id="UP000621454">
    <property type="component" value="Unassembled WGS sequence"/>
</dbReference>
<reference evidence="3" key="2">
    <citation type="submission" date="2020-09" db="EMBL/GenBank/DDBJ databases">
        <authorList>
            <person name="Sun Q."/>
            <person name="Zhou Y."/>
        </authorList>
    </citation>
    <scope>NUCLEOTIDE SEQUENCE</scope>
    <source>
        <strain evidence="3">CGMCC 1.12827</strain>
    </source>
</reference>
<dbReference type="SUPFAM" id="SSF56219">
    <property type="entry name" value="DNase I-like"/>
    <property type="match status" value="1"/>
</dbReference>
<name>A0A916THD3_9ACTN</name>
<feature type="region of interest" description="Disordered" evidence="1">
    <location>
        <begin position="374"/>
        <end position="393"/>
    </location>
</feature>
<dbReference type="GO" id="GO:0003824">
    <property type="term" value="F:catalytic activity"/>
    <property type="evidence" value="ECO:0007669"/>
    <property type="project" value="InterPro"/>
</dbReference>
<dbReference type="InterPro" id="IPR036691">
    <property type="entry name" value="Endo/exonu/phosph_ase_sf"/>
</dbReference>
<keyword evidence="4" id="KW-1185">Reference proteome</keyword>
<accession>A0A916THD3</accession>
<dbReference type="InterPro" id="IPR005135">
    <property type="entry name" value="Endo/exonuclease/phosphatase"/>
</dbReference>
<evidence type="ECO:0000259" key="2">
    <source>
        <dbReference type="Pfam" id="PF03372"/>
    </source>
</evidence>
<organism evidence="3 4">
    <name type="scientific">Gordonia jinhuaensis</name>
    <dbReference type="NCBI Taxonomy" id="1517702"/>
    <lineage>
        <taxon>Bacteria</taxon>
        <taxon>Bacillati</taxon>
        <taxon>Actinomycetota</taxon>
        <taxon>Actinomycetes</taxon>
        <taxon>Mycobacteriales</taxon>
        <taxon>Gordoniaceae</taxon>
        <taxon>Gordonia</taxon>
    </lineage>
</organism>
<evidence type="ECO:0000256" key="1">
    <source>
        <dbReference type="SAM" id="MobiDB-lite"/>
    </source>
</evidence>
<dbReference type="Gene3D" id="3.60.10.10">
    <property type="entry name" value="Endonuclease/exonuclease/phosphatase"/>
    <property type="match status" value="1"/>
</dbReference>
<evidence type="ECO:0000313" key="4">
    <source>
        <dbReference type="Proteomes" id="UP000621454"/>
    </source>
</evidence>